<dbReference type="SUPFAM" id="SSF53098">
    <property type="entry name" value="Ribonuclease H-like"/>
    <property type="match status" value="1"/>
</dbReference>
<evidence type="ECO:0000256" key="7">
    <source>
        <dbReference type="ARBA" id="ARBA00039658"/>
    </source>
</evidence>
<keyword evidence="6" id="KW-0695">RNA-directed DNA polymerase</keyword>
<dbReference type="PANTHER" id="PTHR37984">
    <property type="entry name" value="PROTEIN CBG26694"/>
    <property type="match status" value="1"/>
</dbReference>
<dbReference type="GO" id="GO:0003964">
    <property type="term" value="F:RNA-directed DNA polymerase activity"/>
    <property type="evidence" value="ECO:0007669"/>
    <property type="project" value="UniProtKB-KW"/>
</dbReference>
<evidence type="ECO:0000256" key="2">
    <source>
        <dbReference type="ARBA" id="ARBA00022695"/>
    </source>
</evidence>
<dbReference type="PROSITE" id="PS50994">
    <property type="entry name" value="INTEGRASE"/>
    <property type="match status" value="1"/>
</dbReference>
<dbReference type="CDD" id="cd09274">
    <property type="entry name" value="RNase_HI_RT_Ty3"/>
    <property type="match status" value="1"/>
</dbReference>
<dbReference type="InterPro" id="IPR043128">
    <property type="entry name" value="Rev_trsase/Diguanyl_cyclase"/>
</dbReference>
<protein>
    <recommendedName>
        <fullName evidence="7">Gypsy retrotransposon integrase-like protein 1</fullName>
    </recommendedName>
</protein>
<dbReference type="InterPro" id="IPR001584">
    <property type="entry name" value="Integrase_cat-core"/>
</dbReference>
<evidence type="ECO:0000256" key="4">
    <source>
        <dbReference type="ARBA" id="ARBA00022759"/>
    </source>
</evidence>
<dbReference type="Gene3D" id="1.10.340.70">
    <property type="match status" value="1"/>
</dbReference>
<dbReference type="Proteomes" id="UP000694701">
    <property type="component" value="Unplaced"/>
</dbReference>
<evidence type="ECO:0000256" key="8">
    <source>
        <dbReference type="SAM" id="MobiDB-lite"/>
    </source>
</evidence>
<dbReference type="Pfam" id="PF00665">
    <property type="entry name" value="rve"/>
    <property type="match status" value="1"/>
</dbReference>
<dbReference type="Gene3D" id="3.30.70.270">
    <property type="match status" value="1"/>
</dbReference>
<proteinExistence type="predicted"/>
<sequence length="610" mass="69895">MLQKTITYLGHVVSEEGVRTESSKVMAVRDFPVPKNVKEVQRFVGLASWYHRFISHFSERAAPLYALKAKNTVWDWTDECQNAFNDLKNALQQAPVLMPPDFTKDFKVQTDASDIGLGPVLTQDFDGLEHVIAYASRLVQGAEKSYSTAEKECLAMVWAVEKGRQYLEGRNFEVLTDHSALTWLFNQPKPSSRLTRWALRLQGFNFTVKYRKGSCNVVPDALSRGIPGQEVVSQLPYVNPQNQTLIYLSAGMGLGKLKSWINLYSLYGNQLSNLTPIKKRIAYVVQNDYLFRRVPDKQQGCTSQLVIPASLREVFLQFAHSNPLSGHLGRMKTLRRLIDDVYWPEIRKDVWSFCTQCKTCQAYKPRISKLSRLLQSTPVVEPGYMLGVDLMGPFPRSPRSNEFLLVFVDYCSKWVELFALWSAKTHLITNILVKEMFTRWGAPAYLVSDRGPQFTAQLLNDTCKRWGVVQKLTTVYHPQTNLTERVNRTLKTMISSYVHDNHHGWDKWIPEFRYAINSAWQESTALTPADIALGRKLKGPLEWLICKPPNPDHVAYSTVERQKALLDQVREKTSQAQERQGKYYNKRRRAESFEGRRSGLDPYSPSISCC</sequence>
<evidence type="ECO:0000313" key="11">
    <source>
        <dbReference type="Proteomes" id="UP000694701"/>
    </source>
</evidence>
<dbReference type="Gene3D" id="3.30.420.10">
    <property type="entry name" value="Ribonuclease H-like superfamily/Ribonuclease H"/>
    <property type="match status" value="1"/>
</dbReference>
<dbReference type="InterPro" id="IPR043502">
    <property type="entry name" value="DNA/RNA_pol_sf"/>
</dbReference>
<name>A0A8C2F2M0_CYPCA</name>
<dbReference type="Pfam" id="PF17921">
    <property type="entry name" value="Integrase_H2C2"/>
    <property type="match status" value="1"/>
</dbReference>
<evidence type="ECO:0000256" key="5">
    <source>
        <dbReference type="ARBA" id="ARBA00022801"/>
    </source>
</evidence>
<dbReference type="InterPro" id="IPR012337">
    <property type="entry name" value="RNaseH-like_sf"/>
</dbReference>
<dbReference type="FunFam" id="3.30.420.10:FF:000032">
    <property type="entry name" value="Retrovirus-related Pol polyprotein from transposon 297-like Protein"/>
    <property type="match status" value="1"/>
</dbReference>
<dbReference type="InterPro" id="IPR041588">
    <property type="entry name" value="Integrase_H2C2"/>
</dbReference>
<evidence type="ECO:0000256" key="6">
    <source>
        <dbReference type="ARBA" id="ARBA00022918"/>
    </source>
</evidence>
<accession>A0A8C2F2M0</accession>
<feature type="domain" description="Integrase catalytic" evidence="9">
    <location>
        <begin position="374"/>
        <end position="536"/>
    </location>
</feature>
<reference evidence="10" key="1">
    <citation type="submission" date="2025-08" db="UniProtKB">
        <authorList>
            <consortium name="Ensembl"/>
        </authorList>
    </citation>
    <scope>IDENTIFICATION</scope>
</reference>
<feature type="region of interest" description="Disordered" evidence="8">
    <location>
        <begin position="572"/>
        <end position="610"/>
    </location>
</feature>
<dbReference type="InterPro" id="IPR050951">
    <property type="entry name" value="Retrovirus_Pol_polyprotein"/>
</dbReference>
<keyword evidence="3" id="KW-0540">Nuclease</keyword>
<keyword evidence="2" id="KW-0548">Nucleotidyltransferase</keyword>
<dbReference type="GO" id="GO:0003676">
    <property type="term" value="F:nucleic acid binding"/>
    <property type="evidence" value="ECO:0007669"/>
    <property type="project" value="InterPro"/>
</dbReference>
<feature type="compositionally biased region" description="Basic and acidic residues" evidence="8">
    <location>
        <begin position="590"/>
        <end position="599"/>
    </location>
</feature>
<keyword evidence="1" id="KW-0808">Transferase</keyword>
<dbReference type="FunFam" id="1.10.340.70:FF:000001">
    <property type="entry name" value="Retrovirus-related Pol polyprotein from transposon gypsy-like Protein"/>
    <property type="match status" value="1"/>
</dbReference>
<organism evidence="10 11">
    <name type="scientific">Cyprinus carpio</name>
    <name type="common">Common carp</name>
    <dbReference type="NCBI Taxonomy" id="7962"/>
    <lineage>
        <taxon>Eukaryota</taxon>
        <taxon>Metazoa</taxon>
        <taxon>Chordata</taxon>
        <taxon>Craniata</taxon>
        <taxon>Vertebrata</taxon>
        <taxon>Euteleostomi</taxon>
        <taxon>Actinopterygii</taxon>
        <taxon>Neopterygii</taxon>
        <taxon>Teleostei</taxon>
        <taxon>Ostariophysi</taxon>
        <taxon>Cypriniformes</taxon>
        <taxon>Cyprinidae</taxon>
        <taxon>Cyprininae</taxon>
        <taxon>Cyprinus</taxon>
    </lineage>
</organism>
<dbReference type="Pfam" id="PF17917">
    <property type="entry name" value="RT_RNaseH"/>
    <property type="match status" value="1"/>
</dbReference>
<evidence type="ECO:0000256" key="3">
    <source>
        <dbReference type="ARBA" id="ARBA00022722"/>
    </source>
</evidence>
<keyword evidence="5" id="KW-0378">Hydrolase</keyword>
<dbReference type="InterPro" id="IPR041373">
    <property type="entry name" value="RT_RNaseH"/>
</dbReference>
<dbReference type="Ensembl" id="ENSCCRT00020053600.1">
    <property type="protein sequence ID" value="ENSCCRP00020049170.1"/>
    <property type="gene ID" value="ENSCCRG00020021851.1"/>
</dbReference>
<dbReference type="GO" id="GO:0016787">
    <property type="term" value="F:hydrolase activity"/>
    <property type="evidence" value="ECO:0007669"/>
    <property type="project" value="UniProtKB-KW"/>
</dbReference>
<dbReference type="PANTHER" id="PTHR37984:SF5">
    <property type="entry name" value="PROTEIN NYNRIN-LIKE"/>
    <property type="match status" value="1"/>
</dbReference>
<dbReference type="FunFam" id="3.30.70.270:FF:000020">
    <property type="entry name" value="Transposon Tf2-6 polyprotein-like Protein"/>
    <property type="match status" value="1"/>
</dbReference>
<dbReference type="SUPFAM" id="SSF56672">
    <property type="entry name" value="DNA/RNA polymerases"/>
    <property type="match status" value="1"/>
</dbReference>
<evidence type="ECO:0000256" key="1">
    <source>
        <dbReference type="ARBA" id="ARBA00022679"/>
    </source>
</evidence>
<dbReference type="AlphaFoldDB" id="A0A8C2F2M0"/>
<evidence type="ECO:0000259" key="9">
    <source>
        <dbReference type="PROSITE" id="PS50994"/>
    </source>
</evidence>
<keyword evidence="4" id="KW-0255">Endonuclease</keyword>
<dbReference type="GO" id="GO:0004519">
    <property type="term" value="F:endonuclease activity"/>
    <property type="evidence" value="ECO:0007669"/>
    <property type="project" value="UniProtKB-KW"/>
</dbReference>
<evidence type="ECO:0000313" key="10">
    <source>
        <dbReference type="Ensembl" id="ENSCCRP00020049170.1"/>
    </source>
</evidence>
<dbReference type="GO" id="GO:0015074">
    <property type="term" value="P:DNA integration"/>
    <property type="evidence" value="ECO:0007669"/>
    <property type="project" value="InterPro"/>
</dbReference>
<dbReference type="InterPro" id="IPR036397">
    <property type="entry name" value="RNaseH_sf"/>
</dbReference>